<reference evidence="1 2" key="1">
    <citation type="journal article" date="2018" name="Sci. Data">
        <title>The draft genome sequence of cork oak.</title>
        <authorList>
            <person name="Ramos A.M."/>
            <person name="Usie A."/>
            <person name="Barbosa P."/>
            <person name="Barros P.M."/>
            <person name="Capote T."/>
            <person name="Chaves I."/>
            <person name="Simoes F."/>
            <person name="Abreu I."/>
            <person name="Carrasquinho I."/>
            <person name="Faro C."/>
            <person name="Guimaraes J.B."/>
            <person name="Mendonca D."/>
            <person name="Nobrega F."/>
            <person name="Rodrigues L."/>
            <person name="Saibo N.J.M."/>
            <person name="Varela M.C."/>
            <person name="Egas C."/>
            <person name="Matos J."/>
            <person name="Miguel C.M."/>
            <person name="Oliveira M.M."/>
            <person name="Ricardo C.P."/>
            <person name="Goncalves S."/>
        </authorList>
    </citation>
    <scope>NUCLEOTIDE SEQUENCE [LARGE SCALE GENOMIC DNA]</scope>
    <source>
        <strain evidence="2">cv. HL8</strain>
    </source>
</reference>
<dbReference type="AlphaFoldDB" id="A0AAW0IU20"/>
<evidence type="ECO:0000313" key="2">
    <source>
        <dbReference type="Proteomes" id="UP000237347"/>
    </source>
</evidence>
<gene>
    <name evidence="1" type="ORF">CFP56_042410</name>
</gene>
<name>A0AAW0IU20_QUESU</name>
<accession>A0AAW0IU20</accession>
<keyword evidence="2" id="KW-1185">Reference proteome</keyword>
<evidence type="ECO:0000313" key="1">
    <source>
        <dbReference type="EMBL" id="KAK7817797.1"/>
    </source>
</evidence>
<organism evidence="1 2">
    <name type="scientific">Quercus suber</name>
    <name type="common">Cork oak</name>
    <dbReference type="NCBI Taxonomy" id="58331"/>
    <lineage>
        <taxon>Eukaryota</taxon>
        <taxon>Viridiplantae</taxon>
        <taxon>Streptophyta</taxon>
        <taxon>Embryophyta</taxon>
        <taxon>Tracheophyta</taxon>
        <taxon>Spermatophyta</taxon>
        <taxon>Magnoliopsida</taxon>
        <taxon>eudicotyledons</taxon>
        <taxon>Gunneridae</taxon>
        <taxon>Pentapetalae</taxon>
        <taxon>rosids</taxon>
        <taxon>fabids</taxon>
        <taxon>Fagales</taxon>
        <taxon>Fagaceae</taxon>
        <taxon>Quercus</taxon>
    </lineage>
</organism>
<proteinExistence type="predicted"/>
<dbReference type="Proteomes" id="UP000237347">
    <property type="component" value="Unassembled WGS sequence"/>
</dbReference>
<dbReference type="EMBL" id="PKMF04000862">
    <property type="protein sequence ID" value="KAK7817797.1"/>
    <property type="molecule type" value="Genomic_DNA"/>
</dbReference>
<comment type="caution">
    <text evidence="1">The sequence shown here is derived from an EMBL/GenBank/DDBJ whole genome shotgun (WGS) entry which is preliminary data.</text>
</comment>
<sequence>MHTRCHGAWSTTVPLYGRGDWPIGPKETERERERERERELSALITVHFFLSSTPVTELKNTRLSLQHYLHRAQQKISSFSIRFRDYRYQSFRAIYEFLDVKLDVIFVGVDIKNKQPGWFL</sequence>
<protein>
    <submittedName>
        <fullName evidence="1">Uncharacterized protein</fullName>
    </submittedName>
</protein>